<keyword evidence="1" id="KW-0378">Hydrolase</keyword>
<evidence type="ECO:0000313" key="5">
    <source>
        <dbReference type="Proteomes" id="UP000254425"/>
    </source>
</evidence>
<gene>
    <name evidence="4" type="ORF">DVA86_26610</name>
</gene>
<feature type="compositionally biased region" description="Gly residues" evidence="2">
    <location>
        <begin position="33"/>
        <end position="45"/>
    </location>
</feature>
<organism evidence="4 5">
    <name type="scientific">Streptomyces armeniacus</name>
    <dbReference type="NCBI Taxonomy" id="83291"/>
    <lineage>
        <taxon>Bacteria</taxon>
        <taxon>Bacillati</taxon>
        <taxon>Actinomycetota</taxon>
        <taxon>Actinomycetes</taxon>
        <taxon>Kitasatosporales</taxon>
        <taxon>Streptomycetaceae</taxon>
        <taxon>Streptomyces</taxon>
    </lineage>
</organism>
<dbReference type="SUPFAM" id="SSF81606">
    <property type="entry name" value="PP2C-like"/>
    <property type="match status" value="1"/>
</dbReference>
<dbReference type="Pfam" id="PF07228">
    <property type="entry name" value="SpoIIE"/>
    <property type="match status" value="1"/>
</dbReference>
<dbReference type="AlphaFoldDB" id="A0A345XVL0"/>
<accession>A0A345XVL0</accession>
<dbReference type="Proteomes" id="UP000254425">
    <property type="component" value="Chromosome"/>
</dbReference>
<dbReference type="KEGG" id="sarm:DVA86_26610"/>
<feature type="domain" description="PPM-type phosphatase" evidence="3">
    <location>
        <begin position="415"/>
        <end position="645"/>
    </location>
</feature>
<dbReference type="EMBL" id="CP031320">
    <property type="protein sequence ID" value="AXK35676.1"/>
    <property type="molecule type" value="Genomic_DNA"/>
</dbReference>
<dbReference type="SMART" id="SM00331">
    <property type="entry name" value="PP2C_SIG"/>
    <property type="match status" value="1"/>
</dbReference>
<name>A0A345XVL0_9ACTN</name>
<dbReference type="GO" id="GO:0016791">
    <property type="term" value="F:phosphatase activity"/>
    <property type="evidence" value="ECO:0007669"/>
    <property type="project" value="TreeGrafter"/>
</dbReference>
<feature type="compositionally biased region" description="Pro residues" evidence="2">
    <location>
        <begin position="166"/>
        <end position="197"/>
    </location>
</feature>
<dbReference type="Gene3D" id="3.30.565.10">
    <property type="entry name" value="Histidine kinase-like ATPase, C-terminal domain"/>
    <property type="match status" value="1"/>
</dbReference>
<evidence type="ECO:0000259" key="3">
    <source>
        <dbReference type="SMART" id="SM00331"/>
    </source>
</evidence>
<dbReference type="InterPro" id="IPR029016">
    <property type="entry name" value="GAF-like_dom_sf"/>
</dbReference>
<feature type="compositionally biased region" description="Gly residues" evidence="2">
    <location>
        <begin position="318"/>
        <end position="332"/>
    </location>
</feature>
<keyword evidence="5" id="KW-1185">Reference proteome</keyword>
<dbReference type="CDD" id="cd16936">
    <property type="entry name" value="HATPase_RsbW-like"/>
    <property type="match status" value="1"/>
</dbReference>
<sequence>MSLSANQLAPSRARGFVRAVLEAAPRAAAGASTGAGTGAGTGPGSAGVRKVPDALVDDALLLVSELVTNALVHAGTDIDVTCALEPGPPVRVLIEVADRHTDGHLHRHTGSAGGGDADEPQEGRFGLPLLGAVAESWGVTYRRTAKTVWFRLDPAEYGAGTAGGAPPEPVPRPVSVPEPVRAPQPVPAEPAPRPPTAAAPQEPRQLPPWTDRGGRSFLAETSELLAGQLDEDMVAVLACQLLVPRIADWCSVWLTTESGGMRLARVLHADERRIGALRHELEASAPPARSRTAGVPWPWPRSAGGGAAVNGDANGDANGDGNGGGGDGLGSRNGTGGSALTFPLIAGSGVTVGVLLLGREGQLQTTVSVARMVEDVARRVAQAVLTARQYMRQATISRALQRRQLPSFLPSIPGVDTAIVYEPHGEGQTVGGDFYDLFPKGDHRWCFLLGDVQGKDPEAMSITGLARHLVRLLAREGHSVESVLDRLNVAMAEEGAEALASSGGEKAGPRFLSLLYGELYVDPVTAATRCTVASAGHPLPLLLSADGAVRAAAEPQMLLGIDESVEFSASAFDLAAGDTLLCVTDGVTERRSGRWELDDNDGLAAVLGGCAGLGAKSVAEQVRRAAHDFGNTPIEDDLSVLVLQAVPRA</sequence>
<dbReference type="InterPro" id="IPR036457">
    <property type="entry name" value="PPM-type-like_dom_sf"/>
</dbReference>
<protein>
    <recommendedName>
        <fullName evidence="3">PPM-type phosphatase domain-containing protein</fullName>
    </recommendedName>
</protein>
<evidence type="ECO:0000256" key="1">
    <source>
        <dbReference type="ARBA" id="ARBA00022801"/>
    </source>
</evidence>
<evidence type="ECO:0000313" key="4">
    <source>
        <dbReference type="EMBL" id="AXK35676.1"/>
    </source>
</evidence>
<dbReference type="Gene3D" id="3.30.450.40">
    <property type="match status" value="1"/>
</dbReference>
<feature type="region of interest" description="Disordered" evidence="2">
    <location>
        <begin position="159"/>
        <end position="214"/>
    </location>
</feature>
<dbReference type="Gene3D" id="3.60.40.10">
    <property type="entry name" value="PPM-type phosphatase domain"/>
    <property type="match status" value="1"/>
</dbReference>
<proteinExistence type="predicted"/>
<dbReference type="InterPro" id="IPR001932">
    <property type="entry name" value="PPM-type_phosphatase-like_dom"/>
</dbReference>
<dbReference type="InterPro" id="IPR036890">
    <property type="entry name" value="HATPase_C_sf"/>
</dbReference>
<reference evidence="4 5" key="1">
    <citation type="submission" date="2018-07" db="EMBL/GenBank/DDBJ databases">
        <title>Draft genome of the type strain Streptomyces armeniacus ATCC 15676.</title>
        <authorList>
            <person name="Labana P."/>
            <person name="Gosse J.T."/>
            <person name="Boddy C.N."/>
        </authorList>
    </citation>
    <scope>NUCLEOTIDE SEQUENCE [LARGE SCALE GENOMIC DNA]</scope>
    <source>
        <strain evidence="4 5">ATCC 15676</strain>
    </source>
</reference>
<evidence type="ECO:0000256" key="2">
    <source>
        <dbReference type="SAM" id="MobiDB-lite"/>
    </source>
</evidence>
<feature type="region of interest" description="Disordered" evidence="2">
    <location>
        <begin position="284"/>
        <end position="332"/>
    </location>
</feature>
<feature type="region of interest" description="Disordered" evidence="2">
    <location>
        <begin position="27"/>
        <end position="46"/>
    </location>
</feature>
<dbReference type="InterPro" id="IPR052016">
    <property type="entry name" value="Bact_Sigma-Reg"/>
</dbReference>
<dbReference type="PANTHER" id="PTHR43156">
    <property type="entry name" value="STAGE II SPORULATION PROTEIN E-RELATED"/>
    <property type="match status" value="1"/>
</dbReference>
<dbReference type="PANTHER" id="PTHR43156:SF2">
    <property type="entry name" value="STAGE II SPORULATION PROTEIN E"/>
    <property type="match status" value="1"/>
</dbReference>